<keyword evidence="2" id="KW-0813">Transport</keyword>
<keyword evidence="2" id="KW-0762">Sugar transport</keyword>
<protein>
    <submittedName>
        <fullName evidence="2">Multiple sugar transport system substrate-binding protein</fullName>
    </submittedName>
</protein>
<organism evidence="2 3">
    <name type="scientific">Actinopolymorpha pittospori</name>
    <dbReference type="NCBI Taxonomy" id="648752"/>
    <lineage>
        <taxon>Bacteria</taxon>
        <taxon>Bacillati</taxon>
        <taxon>Actinomycetota</taxon>
        <taxon>Actinomycetes</taxon>
        <taxon>Propionibacteriales</taxon>
        <taxon>Actinopolymorphaceae</taxon>
        <taxon>Actinopolymorpha</taxon>
    </lineage>
</organism>
<accession>A0A927N0H9</accession>
<dbReference type="AlphaFoldDB" id="A0A927N0H9"/>
<dbReference type="SUPFAM" id="SSF53850">
    <property type="entry name" value="Periplasmic binding protein-like II"/>
    <property type="match status" value="1"/>
</dbReference>
<feature type="chain" id="PRO_5039600846" evidence="1">
    <location>
        <begin position="21"/>
        <end position="426"/>
    </location>
</feature>
<dbReference type="Pfam" id="PF01547">
    <property type="entry name" value="SBP_bac_1"/>
    <property type="match status" value="1"/>
</dbReference>
<evidence type="ECO:0000313" key="3">
    <source>
        <dbReference type="Proteomes" id="UP000638648"/>
    </source>
</evidence>
<keyword evidence="1" id="KW-0732">Signal</keyword>
<gene>
    <name evidence="2" type="ORF">HEB94_005526</name>
</gene>
<dbReference type="InterPro" id="IPR050490">
    <property type="entry name" value="Bact_solute-bd_prot1"/>
</dbReference>
<dbReference type="RefSeq" id="WP_192752403.1">
    <property type="nucleotide sequence ID" value="NZ_JADBEM010000001.1"/>
</dbReference>
<dbReference type="EMBL" id="JADBEM010000001">
    <property type="protein sequence ID" value="MBE1608678.1"/>
    <property type="molecule type" value="Genomic_DNA"/>
</dbReference>
<feature type="signal peptide" evidence="1">
    <location>
        <begin position="1"/>
        <end position="20"/>
    </location>
</feature>
<keyword evidence="3" id="KW-1185">Reference proteome</keyword>
<dbReference type="PANTHER" id="PTHR43649">
    <property type="entry name" value="ARABINOSE-BINDING PROTEIN-RELATED"/>
    <property type="match status" value="1"/>
</dbReference>
<sequence length="426" mass="44541">MKRLKTLAVIGVLAAALVSACGGQGSGGGSGTVHLVFRQFDPANEVKGLQQVVDGWNKAHPDIQVDMQTLSPANSQQFAREANSGSGPDINLVGYADVAFLAKPKILMPIDDLMKKTPLGSSTDNLLATDMVTFDGKMWALPWTADTFALTYRPDALSRAGVTAPPATWEELASDAKKVDSSSGGKTAGFCFAGAGSATSAQWFAINYYLWSHGATLIKKDASGKFQPGATKQQLASAMDYFNGLFTSGATPASYKAVSDYTDPSITGGLANGGCAMSYEPPQTLRAIVGQAASGAVLTAPMPGGLKDGNTHLGGRALAINANTEHADAAWQFVKYLASPATFKTYNQYPASKSTLESLNVPKPEKGYVEQLPHAQSFARYNGAAMTIASIQQLVDQQFSAVYSGQRSSSDAAQALLDGLSAGLKG</sequence>
<name>A0A927N0H9_9ACTN</name>
<dbReference type="Proteomes" id="UP000638648">
    <property type="component" value="Unassembled WGS sequence"/>
</dbReference>
<evidence type="ECO:0000256" key="1">
    <source>
        <dbReference type="SAM" id="SignalP"/>
    </source>
</evidence>
<dbReference type="CDD" id="cd13585">
    <property type="entry name" value="PBP2_TMBP_like"/>
    <property type="match status" value="1"/>
</dbReference>
<comment type="caution">
    <text evidence="2">The sequence shown here is derived from an EMBL/GenBank/DDBJ whole genome shotgun (WGS) entry which is preliminary data.</text>
</comment>
<reference evidence="2" key="1">
    <citation type="submission" date="2020-10" db="EMBL/GenBank/DDBJ databases">
        <title>Sequencing the genomes of 1000 actinobacteria strains.</title>
        <authorList>
            <person name="Klenk H.-P."/>
        </authorList>
    </citation>
    <scope>NUCLEOTIDE SEQUENCE</scope>
    <source>
        <strain evidence="2">DSM 45354</strain>
    </source>
</reference>
<dbReference type="PANTHER" id="PTHR43649:SF12">
    <property type="entry name" value="DIACETYLCHITOBIOSE BINDING PROTEIN DASA"/>
    <property type="match status" value="1"/>
</dbReference>
<dbReference type="Gene3D" id="3.40.190.10">
    <property type="entry name" value="Periplasmic binding protein-like II"/>
    <property type="match status" value="1"/>
</dbReference>
<proteinExistence type="predicted"/>
<dbReference type="PROSITE" id="PS51257">
    <property type="entry name" value="PROKAR_LIPOPROTEIN"/>
    <property type="match status" value="1"/>
</dbReference>
<dbReference type="InterPro" id="IPR006059">
    <property type="entry name" value="SBP"/>
</dbReference>
<evidence type="ECO:0000313" key="2">
    <source>
        <dbReference type="EMBL" id="MBE1608678.1"/>
    </source>
</evidence>